<proteinExistence type="predicted"/>
<feature type="compositionally biased region" description="Polar residues" evidence="4">
    <location>
        <begin position="830"/>
        <end position="847"/>
    </location>
</feature>
<evidence type="ECO:0000256" key="3">
    <source>
        <dbReference type="PROSITE-ProRule" id="PRU00059"/>
    </source>
</evidence>
<dbReference type="Pfam" id="PF00431">
    <property type="entry name" value="CUB"/>
    <property type="match status" value="2"/>
</dbReference>
<evidence type="ECO:0000256" key="4">
    <source>
        <dbReference type="SAM" id="MobiDB-lite"/>
    </source>
</evidence>
<feature type="compositionally biased region" description="Low complexity" evidence="4">
    <location>
        <begin position="888"/>
        <end position="911"/>
    </location>
</feature>
<evidence type="ECO:0000313" key="9">
    <source>
        <dbReference type="RefSeq" id="XP_013091432.2"/>
    </source>
</evidence>
<keyword evidence="2" id="KW-1015">Disulfide bond</keyword>
<evidence type="ECO:0000256" key="1">
    <source>
        <dbReference type="ARBA" id="ARBA00022737"/>
    </source>
</evidence>
<dbReference type="Pfam" id="PF01683">
    <property type="entry name" value="EB"/>
    <property type="match status" value="1"/>
</dbReference>
<evidence type="ECO:0000256" key="6">
    <source>
        <dbReference type="SAM" id="SignalP"/>
    </source>
</evidence>
<organism evidence="8 9">
    <name type="scientific">Biomphalaria glabrata</name>
    <name type="common">Bloodfluke planorb</name>
    <name type="synonym">Freshwater snail</name>
    <dbReference type="NCBI Taxonomy" id="6526"/>
    <lineage>
        <taxon>Eukaryota</taxon>
        <taxon>Metazoa</taxon>
        <taxon>Spiralia</taxon>
        <taxon>Lophotrochozoa</taxon>
        <taxon>Mollusca</taxon>
        <taxon>Gastropoda</taxon>
        <taxon>Heterobranchia</taxon>
        <taxon>Euthyneura</taxon>
        <taxon>Panpulmonata</taxon>
        <taxon>Hygrophila</taxon>
        <taxon>Lymnaeoidea</taxon>
        <taxon>Planorbidae</taxon>
        <taxon>Biomphalaria</taxon>
    </lineage>
</organism>
<dbReference type="PANTHER" id="PTHR24251">
    <property type="entry name" value="OVOCHYMASE-RELATED"/>
    <property type="match status" value="1"/>
</dbReference>
<feature type="region of interest" description="Disordered" evidence="4">
    <location>
        <begin position="821"/>
        <end position="875"/>
    </location>
</feature>
<dbReference type="PROSITE" id="PS01180">
    <property type="entry name" value="CUB"/>
    <property type="match status" value="2"/>
</dbReference>
<keyword evidence="8" id="KW-1185">Reference proteome</keyword>
<feature type="domain" description="CUB" evidence="7">
    <location>
        <begin position="77"/>
        <end position="187"/>
    </location>
</feature>
<dbReference type="InterPro" id="IPR000859">
    <property type="entry name" value="CUB_dom"/>
</dbReference>
<dbReference type="KEGG" id="bgt:106075058"/>
<evidence type="ECO:0000259" key="7">
    <source>
        <dbReference type="PROSITE" id="PS01180"/>
    </source>
</evidence>
<dbReference type="SUPFAM" id="SSF49854">
    <property type="entry name" value="Spermadhesin, CUB domain"/>
    <property type="match status" value="2"/>
</dbReference>
<keyword evidence="9" id="KW-0640">Prion</keyword>
<comment type="caution">
    <text evidence="3">Lacks conserved residue(s) required for the propagation of feature annotation.</text>
</comment>
<protein>
    <submittedName>
        <fullName evidence="9">Prion-like-(Q/N-rich) domain-bearing protein 25 isoform X1</fullName>
    </submittedName>
</protein>
<dbReference type="SMART" id="SM00042">
    <property type="entry name" value="CUB"/>
    <property type="match status" value="2"/>
</dbReference>
<keyword evidence="5" id="KW-0472">Membrane</keyword>
<reference evidence="9" key="1">
    <citation type="submission" date="2025-08" db="UniProtKB">
        <authorList>
            <consortium name="RefSeq"/>
        </authorList>
    </citation>
    <scope>IDENTIFICATION</scope>
</reference>
<feature type="domain" description="CUB" evidence="7">
    <location>
        <begin position="189"/>
        <end position="297"/>
    </location>
</feature>
<dbReference type="GeneID" id="106075058"/>
<gene>
    <name evidence="9" type="primary">LOC106075058</name>
</gene>
<dbReference type="CDD" id="cd00041">
    <property type="entry name" value="CUB"/>
    <property type="match status" value="1"/>
</dbReference>
<name>A0A9U8EKX0_BIOGL</name>
<keyword evidence="5" id="KW-1133">Transmembrane helix</keyword>
<dbReference type="InterPro" id="IPR006149">
    <property type="entry name" value="EB_dom"/>
</dbReference>
<feature type="transmembrane region" description="Helical" evidence="5">
    <location>
        <begin position="793"/>
        <end position="816"/>
    </location>
</feature>
<evidence type="ECO:0000256" key="2">
    <source>
        <dbReference type="ARBA" id="ARBA00023157"/>
    </source>
</evidence>
<feature type="signal peptide" evidence="6">
    <location>
        <begin position="1"/>
        <end position="23"/>
    </location>
</feature>
<evidence type="ECO:0000256" key="5">
    <source>
        <dbReference type="SAM" id="Phobius"/>
    </source>
</evidence>
<sequence length="968" mass="107165">MGTLCHVHVFLILSICTLKYLDAYTRCNTPDYTKKAYGQSCTTNSQCVTEYCNPDTKTCNCHSDSFIDSTSGLCVKNGGPIFSSAGECGYLVSPSSVSPGSLVNWSIYGEPRTYITIVVVEVDMYQSTGCGTNYLEILEGSTHLLYKTCDRMNSTKRFLASKSNNLTVLYQKASSSYRGFRAIYYTRSTASELNERSGYIVSPGYPVSYNEILNNTWLISAEPGNIIRTTFLLVDTETCCDHVRVYDGRYFHSTSLTNISGSVSLRTSTSTANYLLIQFITDGSVSHTGFTATYEVNDIGYGNSCTTSTCIGGLVCLDGHCGCSYNQYYDNISRFCLPSVNFGYSCRRSEECFQGLVCRDSVCACTTSQYYNYDTRYCRSGMAHGYSCTNSSCVDGLYCLSGVCSCSSNQFYDQNIGICKDRITYGNICNSTEQCVADLACNDATCDCLTSYYYDQTYSICRLRLSYGNVCISTSQCLQDFVCTENSCNCSSNSYYNNLTCVATQWVATTIALTHKHSHTFICSTSEDCTSPYVCRSERIITKKCLCPSDMYFITSNCLNQSTVQAVVSSSSIVKTDSILLKWTTQIRISNFSFTVEWEGHNVATNASELYIDGLSPGHVYSFTITTNIPADDYYNNKSIQSNVSMVTKQVPGSECSNYYECSDETSCVSGYCICLYQYYLNKISKTCEPRLTKSYECSQTDECKDTLACIHGRCDCQPGNYYDSSKQSCYIALKRGQLCDPSIENMCELPDLICGRENTYTSNYTCQRNPTRNETGEIVSQKNTSGDNPNTVFIAVAVVGWVAALAAVIAVIVICSRNRKKSQTKGRPETQTIEAMSDLKGTSDSNVPRKNDYRLFPKTTDVQSTSSTTLSTSEISKVQPAVPALAKSNIKPKASSKPSSPFKTSSSTNKLGFSAKPKFVQDNKSFTPDSPDNSYEEITPRFAYADDDKVYQNVQNSKENVYINSNI</sequence>
<dbReference type="InterPro" id="IPR035914">
    <property type="entry name" value="Sperma_CUB_dom_sf"/>
</dbReference>
<dbReference type="OrthoDB" id="6072984at2759"/>
<dbReference type="Proteomes" id="UP001165740">
    <property type="component" value="Chromosome 6"/>
</dbReference>
<feature type="region of interest" description="Disordered" evidence="4">
    <location>
        <begin position="888"/>
        <end position="915"/>
    </location>
</feature>
<keyword evidence="9" id="KW-0034">Amyloid</keyword>
<evidence type="ECO:0000313" key="8">
    <source>
        <dbReference type="Proteomes" id="UP001165740"/>
    </source>
</evidence>
<dbReference type="RefSeq" id="XP_013091432.2">
    <property type="nucleotide sequence ID" value="XM_013235978.2"/>
</dbReference>
<dbReference type="AlphaFoldDB" id="A0A9U8EKX0"/>
<keyword evidence="5" id="KW-0812">Transmembrane</keyword>
<feature type="compositionally biased region" description="Low complexity" evidence="4">
    <location>
        <begin position="860"/>
        <end position="875"/>
    </location>
</feature>
<keyword evidence="1" id="KW-0677">Repeat</keyword>
<feature type="chain" id="PRO_5040766590" evidence="6">
    <location>
        <begin position="24"/>
        <end position="968"/>
    </location>
</feature>
<dbReference type="Gene3D" id="2.60.120.290">
    <property type="entry name" value="Spermadhesin, CUB domain"/>
    <property type="match status" value="2"/>
</dbReference>
<accession>A0A9U8EKX0</accession>
<keyword evidence="6" id="KW-0732">Signal</keyword>